<dbReference type="InterPro" id="IPR050425">
    <property type="entry name" value="NAD(P)_dehydrat-like"/>
</dbReference>
<organism evidence="3 4">
    <name type="scientific">Colletotrichum chlorophyti</name>
    <dbReference type="NCBI Taxonomy" id="708187"/>
    <lineage>
        <taxon>Eukaryota</taxon>
        <taxon>Fungi</taxon>
        <taxon>Dikarya</taxon>
        <taxon>Ascomycota</taxon>
        <taxon>Pezizomycotina</taxon>
        <taxon>Sordariomycetes</taxon>
        <taxon>Hypocreomycetidae</taxon>
        <taxon>Glomerellales</taxon>
        <taxon>Glomerellaceae</taxon>
        <taxon>Colletotrichum</taxon>
    </lineage>
</organism>
<evidence type="ECO:0000313" key="3">
    <source>
        <dbReference type="EMBL" id="OLN96916.1"/>
    </source>
</evidence>
<dbReference type="AlphaFoldDB" id="A0A1Q8S6B2"/>
<comment type="similarity">
    <text evidence="2">Belongs to the NAD(P)-dependent epimerase/dehydratase family. Dihydroflavonol-4-reductase subfamily.</text>
</comment>
<dbReference type="OrthoDB" id="2735536at2759"/>
<comment type="caution">
    <text evidence="3">The sequence shown here is derived from an EMBL/GenBank/DDBJ whole genome shotgun (WGS) entry which is preliminary data.</text>
</comment>
<evidence type="ECO:0000256" key="1">
    <source>
        <dbReference type="ARBA" id="ARBA00023002"/>
    </source>
</evidence>
<protein>
    <submittedName>
        <fullName evidence="3">Bifunctional dihydroflavonol 4-reductase/flavanone 4-reductase</fullName>
    </submittedName>
</protein>
<dbReference type="Gene3D" id="3.40.50.720">
    <property type="entry name" value="NAD(P)-binding Rossmann-like Domain"/>
    <property type="match status" value="2"/>
</dbReference>
<dbReference type="Proteomes" id="UP000186583">
    <property type="component" value="Unassembled WGS sequence"/>
</dbReference>
<dbReference type="PANTHER" id="PTHR10366">
    <property type="entry name" value="NAD DEPENDENT EPIMERASE/DEHYDRATASE"/>
    <property type="match status" value="1"/>
</dbReference>
<keyword evidence="1" id="KW-0560">Oxidoreductase</keyword>
<evidence type="ECO:0000313" key="4">
    <source>
        <dbReference type="Proteomes" id="UP000186583"/>
    </source>
</evidence>
<gene>
    <name evidence="3" type="ORF">CCHL11_08487</name>
</gene>
<keyword evidence="4" id="KW-1185">Reference proteome</keyword>
<dbReference type="GO" id="GO:0016616">
    <property type="term" value="F:oxidoreductase activity, acting on the CH-OH group of donors, NAD or NADP as acceptor"/>
    <property type="evidence" value="ECO:0007669"/>
    <property type="project" value="TreeGrafter"/>
</dbReference>
<dbReference type="STRING" id="708187.A0A1Q8S6B2"/>
<name>A0A1Q8S6B2_9PEZI</name>
<evidence type="ECO:0000256" key="2">
    <source>
        <dbReference type="ARBA" id="ARBA00023445"/>
    </source>
</evidence>
<dbReference type="EMBL" id="MPGH01000013">
    <property type="protein sequence ID" value="OLN96916.1"/>
    <property type="molecule type" value="Genomic_DNA"/>
</dbReference>
<proteinExistence type="inferred from homology"/>
<dbReference type="InterPro" id="IPR036291">
    <property type="entry name" value="NAD(P)-bd_dom_sf"/>
</dbReference>
<dbReference type="PANTHER" id="PTHR10366:SF564">
    <property type="entry name" value="STEROL-4-ALPHA-CARBOXYLATE 3-DEHYDROGENASE, DECARBOXYLATING"/>
    <property type="match status" value="1"/>
</dbReference>
<dbReference type="SUPFAM" id="SSF51735">
    <property type="entry name" value="NAD(P)-binding Rossmann-fold domains"/>
    <property type="match status" value="1"/>
</dbReference>
<reference evidence="3 4" key="1">
    <citation type="submission" date="2016-11" db="EMBL/GenBank/DDBJ databases">
        <title>Draft Genome Assembly of Colletotrichum chlorophyti a pathogen of herbaceous plants.</title>
        <authorList>
            <person name="Gan P."/>
            <person name="Narusaka M."/>
            <person name="Tsushima A."/>
            <person name="Narusaka Y."/>
            <person name="Takano Y."/>
            <person name="Shirasu K."/>
        </authorList>
    </citation>
    <scope>NUCLEOTIDE SEQUENCE [LARGE SCALE GENOMIC DNA]</scope>
    <source>
        <strain evidence="3 4">NTL11</strain>
    </source>
</reference>
<accession>A0A1Q8S6B2</accession>
<sequence length="276" mass="29802">MWASACSSRLSKGDIKYARPYLNLLEFAVVPDLLRSGAFDGVFDGAAGVIHVTSPLPSATTDFKRDLIDPAVNTTTEILKSAKKASTIKRVVITSSIGVLLTWDYVVSSDMTKVFTAALTATEHFMSEEKPAFDVVNILPSVVTGKNELNSKAEDVAKGGNATAIGILLNNKSEMPTIGVSVRVDDVARAHIDALKPLIAGNRNYICSSGGIIGYYSKALPKKVEDGRLPLAVGKHSRPIHFNTSKTEEAFRWNFASFEEQVKSVTGHYLELLAAK</sequence>